<keyword evidence="13" id="KW-0238">DNA-binding</keyword>
<evidence type="ECO:0000256" key="11">
    <source>
        <dbReference type="ARBA" id="ARBA00023015"/>
    </source>
</evidence>
<feature type="region of interest" description="Disordered" evidence="17">
    <location>
        <begin position="506"/>
        <end position="572"/>
    </location>
</feature>
<feature type="non-terminal residue" evidence="21">
    <location>
        <position position="3126"/>
    </location>
</feature>
<feature type="compositionally biased region" description="Low complexity" evidence="17">
    <location>
        <begin position="522"/>
        <end position="533"/>
    </location>
</feature>
<evidence type="ECO:0000256" key="2">
    <source>
        <dbReference type="ARBA" id="ARBA00012183"/>
    </source>
</evidence>
<dbReference type="Gene3D" id="3.30.40.10">
    <property type="entry name" value="Zinc/RING finger domain, C3HC4 (zinc finger)"/>
    <property type="match status" value="2"/>
</dbReference>
<dbReference type="GO" id="GO:0005700">
    <property type="term" value="C:polytene chromosome"/>
    <property type="evidence" value="ECO:0007669"/>
    <property type="project" value="UniProtKB-ARBA"/>
</dbReference>
<evidence type="ECO:0000256" key="10">
    <source>
        <dbReference type="ARBA" id="ARBA00022853"/>
    </source>
</evidence>
<feature type="compositionally biased region" description="Polar residues" evidence="17">
    <location>
        <begin position="1486"/>
        <end position="1502"/>
    </location>
</feature>
<feature type="domain" description="SET" evidence="18">
    <location>
        <begin position="2988"/>
        <end position="3104"/>
    </location>
</feature>
<dbReference type="GO" id="GO:0035097">
    <property type="term" value="C:histone methyltransferase complex"/>
    <property type="evidence" value="ECO:0007669"/>
    <property type="project" value="TreeGrafter"/>
</dbReference>
<feature type="compositionally biased region" description="Polar residues" evidence="17">
    <location>
        <begin position="1594"/>
        <end position="1603"/>
    </location>
</feature>
<dbReference type="Gene3D" id="1.20.920.10">
    <property type="entry name" value="Bromodomain-like"/>
    <property type="match status" value="1"/>
</dbReference>
<organism evidence="21 22">
    <name type="scientific">Meganyctiphanes norvegica</name>
    <name type="common">Northern krill</name>
    <name type="synonym">Thysanopoda norvegica</name>
    <dbReference type="NCBI Taxonomy" id="48144"/>
    <lineage>
        <taxon>Eukaryota</taxon>
        <taxon>Metazoa</taxon>
        <taxon>Ecdysozoa</taxon>
        <taxon>Arthropoda</taxon>
        <taxon>Crustacea</taxon>
        <taxon>Multicrustacea</taxon>
        <taxon>Malacostraca</taxon>
        <taxon>Eumalacostraca</taxon>
        <taxon>Eucarida</taxon>
        <taxon>Euphausiacea</taxon>
        <taxon>Euphausiidae</taxon>
        <taxon>Meganyctiphanes</taxon>
    </lineage>
</organism>
<dbReference type="SMART" id="SM00542">
    <property type="entry name" value="FYRC"/>
    <property type="match status" value="1"/>
</dbReference>
<evidence type="ECO:0000256" key="12">
    <source>
        <dbReference type="ARBA" id="ARBA00023117"/>
    </source>
</evidence>
<evidence type="ECO:0000256" key="17">
    <source>
        <dbReference type="SAM" id="MobiDB-lite"/>
    </source>
</evidence>
<dbReference type="PROSITE" id="PS51805">
    <property type="entry name" value="EPHD"/>
    <property type="match status" value="1"/>
</dbReference>
<dbReference type="GO" id="GO:0032259">
    <property type="term" value="P:methylation"/>
    <property type="evidence" value="ECO:0007669"/>
    <property type="project" value="UniProtKB-KW"/>
</dbReference>
<feature type="domain" description="PHD-type" evidence="20">
    <location>
        <begin position="810"/>
        <end position="918"/>
    </location>
</feature>
<dbReference type="InterPro" id="IPR034732">
    <property type="entry name" value="EPHD"/>
</dbReference>
<dbReference type="Pfam" id="PF00439">
    <property type="entry name" value="Bromodomain"/>
    <property type="match status" value="1"/>
</dbReference>
<dbReference type="EMBL" id="CAXKWB010038811">
    <property type="protein sequence ID" value="CAL4152375.1"/>
    <property type="molecule type" value="Genomic_DNA"/>
</dbReference>
<feature type="compositionally biased region" description="Basic and acidic residues" evidence="17">
    <location>
        <begin position="541"/>
        <end position="568"/>
    </location>
</feature>
<evidence type="ECO:0000313" key="21">
    <source>
        <dbReference type="EMBL" id="CAL4152375.1"/>
    </source>
</evidence>
<protein>
    <recommendedName>
        <fullName evidence="16">Histone-lysine N-methyltransferase trithorax</fullName>
        <ecNumber evidence="2">2.1.1.355</ecNumber>
    </recommendedName>
</protein>
<dbReference type="GO" id="GO:0008270">
    <property type="term" value="F:zinc ion binding"/>
    <property type="evidence" value="ECO:0007669"/>
    <property type="project" value="UniProtKB-KW"/>
</dbReference>
<dbReference type="InterPro" id="IPR013083">
    <property type="entry name" value="Znf_RING/FYVE/PHD"/>
</dbReference>
<evidence type="ECO:0000256" key="15">
    <source>
        <dbReference type="ARBA" id="ARBA00023242"/>
    </source>
</evidence>
<dbReference type="EC" id="2.1.1.355" evidence="2"/>
<dbReference type="SUPFAM" id="SSF57903">
    <property type="entry name" value="FYVE/PHD zinc finger"/>
    <property type="match status" value="1"/>
</dbReference>
<dbReference type="FunFam" id="2.170.270.10:FF:000004">
    <property type="entry name" value="Histone-lysine N-methyltransferase"/>
    <property type="match status" value="1"/>
</dbReference>
<dbReference type="GO" id="GO:0045893">
    <property type="term" value="P:positive regulation of DNA-templated transcription"/>
    <property type="evidence" value="ECO:0007669"/>
    <property type="project" value="TreeGrafter"/>
</dbReference>
<evidence type="ECO:0000256" key="5">
    <source>
        <dbReference type="ARBA" id="ARBA00022691"/>
    </source>
</evidence>
<evidence type="ECO:0000256" key="3">
    <source>
        <dbReference type="ARBA" id="ARBA00022603"/>
    </source>
</evidence>
<feature type="compositionally biased region" description="Polar residues" evidence="17">
    <location>
        <begin position="1187"/>
        <end position="1203"/>
    </location>
</feature>
<dbReference type="Pfam" id="PF13771">
    <property type="entry name" value="zf-HC5HC2H"/>
    <property type="match status" value="1"/>
</dbReference>
<dbReference type="Pfam" id="PF00856">
    <property type="entry name" value="SET"/>
    <property type="match status" value="1"/>
</dbReference>
<dbReference type="SMART" id="SM00508">
    <property type="entry name" value="PostSET"/>
    <property type="match status" value="1"/>
</dbReference>
<keyword evidence="3" id="KW-0489">Methyltransferase</keyword>
<dbReference type="Pfam" id="PF05965">
    <property type="entry name" value="FYRC"/>
    <property type="match status" value="1"/>
</dbReference>
<feature type="compositionally biased region" description="Polar residues" evidence="17">
    <location>
        <begin position="387"/>
        <end position="419"/>
    </location>
</feature>
<feature type="region of interest" description="Disordered" evidence="17">
    <location>
        <begin position="1838"/>
        <end position="1889"/>
    </location>
</feature>
<reference evidence="21 22" key="1">
    <citation type="submission" date="2024-05" db="EMBL/GenBank/DDBJ databases">
        <authorList>
            <person name="Wallberg A."/>
        </authorList>
    </citation>
    <scope>NUCLEOTIDE SEQUENCE [LARGE SCALE GENOMIC DNA]</scope>
</reference>
<feature type="compositionally biased region" description="Polar residues" evidence="17">
    <location>
        <begin position="1644"/>
        <end position="1654"/>
    </location>
</feature>
<feature type="compositionally biased region" description="Basic and acidic residues" evidence="17">
    <location>
        <begin position="1671"/>
        <end position="1690"/>
    </location>
</feature>
<evidence type="ECO:0000259" key="20">
    <source>
        <dbReference type="PROSITE" id="PS51805"/>
    </source>
</evidence>
<feature type="region of interest" description="Disordered" evidence="17">
    <location>
        <begin position="1757"/>
        <end position="1791"/>
    </location>
</feature>
<sequence length="3126" mass="346731">MECGQCGEWIHAHCEGLNNEHYQILSFLPDSVEYVCQGCQNTSKASWLEAVASELLAGCQSVIQSMMATRAAKHLIKKELSKITQINTNTSLIYYKKESRTNCQAENKDDNTHLVDNINTSKEIKETNVQEEHNIYQSNSDINLKNKEESKITSIKENTASLINIVDQKSSDGVLDIFEDQSDKKFKNAENSIVRHVQNSSLNEVSNVAGVMSKSEQKSYMSDNFILNESQLSVIQEASYHVSNSQVTEIEPSNQLSDNISINPREIIVQDIQQNPEKHQEIQEFGQIRKEYQSQRMEIELGKKKSSFPIMETNSLIDITKSKDQEVEENIVKQQENKDSSVENISIHAIEKNILTEQHVKESLTLQTMQKCDEIAANLGGIDDFDQQNTDTKTENAPASNPQGVTPNQYQKTSMTSVCSEDKNKDKRKSSKFYPLRKTRSSVSIRRSLPSGIKLRECSVRLNDIYKIPQKNSTTNEMDNEDKIAHISENETLNISNYKVTELEKPDKVTQLENPVENSDKSSFTSTSQNTSNCPILSGSDNHENNVDSKREDRTTDKNNDSDDKNNVDSKNFSKRLTRSSLDVPCEILKTRKSSLEFCSDVSCTQVDGPNDESSSHMVDFFRSNSIQQGASVMLDNLQNKNNQPGKEIISPKNKISKDIDDDCLSSEESSFCDTDTEIESIQDDPDEPKDFFTVQEKICEKKYNSVLQFHVDMTRIIENGKHFNHTQSKNVQANYTKNMKEYFPWFDVQNANIFELVDKNRPFPIPHGDHDYAFQIGNNKKSYKLHDASSSQKRKLSPYKQVFLCSKDNRRCFLCGRESDLDPNSSGRLLYLGQNEWLHVNCGLWSSEVYEEADGGMQNVYLAVSRGRMIKCIFCQERGATVGCCHKSCPVTYHFPCARKAHCQFMEDRRIFCPTHHNSENGKSKKDDFKVSRCVYVDMDSEKKKWKQALGNKVNIVIGSLSITNLGRIVSVSDNNEALIPLGFMCTRLYWSTVDPTQRVRYTCTSKLIVPEHDGILSCNTFHSTIDHSLSPQLVSKQMATVQKWFKQLEHHNVEETSRKTNIIPPHLCPLYRSILDQEAAIRRDEILSDRESPPIIVESVVRQCIDEIIEKVSRSVEEESLLLDTDLPAIVSADDNELISMVLNDLDACDPTMTLQSTPSTSGRPSPLDIDFLNTCEQMLENAKSPENGNKGSTSDDGSKQMINSAVDTQSTISTVLSTEQCPIEDENIRIIQKLPTSDISTPFNIPMSCPLQVYPEMDLQMVPSKHFQQDISTAAVYHLHSQLPSISQIEQPIISSTMPMNPVIETPQVVENPVIEKMPIPEFSITDPQKNTTTLTTFIPTSAHANTSSSTTFSGLSTFIPPSLNSGNENAFSTCFTTTALTTNLSNTPSFICSSFNNEARSNNTTFSSGASSTSPSSSNSSSSPSSSNSSSSNSCSGSSSSGESSSPERSNATDMLSKKQILDTPIVTESVERESNVKEISGETTNAGEGSTSDSKCTGSGSVSSDCSSSGSESSLSTVRVSGKQNQSSTKLIVGKGSNSSSHKQVCRVLPMPASNSRRSSSASDHSDHGHPNISSSTTQSSSTSSSSSNESPNQQVGQHSDHPVRQHSDHGLLSPSEQAAAAGNHSSSDPALESAGYKSPSSPSDCTQNSSHSDRDSHHSATSPDGPHRTSGELTEDRSTITQDKKCKKICMKRNYKTVIKKYPLRSGMKKNEPYETVQIEINETIEIPGSRGSRFVRKSMKRKWSGILNSEEEIMQNKSEDSKTKKGDSTNSIQCDLEEDNQTSKMSKKVLKFTDDNNDITVSILNNNNLCEFGKSSRVRKYRHRTVLQLDGAADGSSSSAEMSQDEGVTDGSSDLSHDEISTKHQPKQSMNQQSTANKEGPSDYCSLAMRIKQQSLARSAPGEEGPYKCAKCKRLYRTKESYQKHVETCTFEIDSSSTSDEEEESENMSMNNQNALETMKNRLHNQVCESKINSDKDVETNENKEFEGLGLGTEVEKELMQQKCYVASDEKANSSSHIGSLEHLSKIVDSVQEIDSSSDEPLTKKQRLNPSFPRQSGVHRQLRTGIFKRSGNISSLDETDEEAFPNPSSSDTPVSDVFIPPAVSPIKFNPIVKKSSSPRRYTNVRLMRGAHGYQYRRLTTNSLSQNQEQFSPSQIHGNSSPQGSLQDSTQPLPSNFGQSMESETIASYQSGESSQYCGSNTQVSAVPQIVTVMSAPSVAVPPGYALQYVGSYRDGSDVTASNPGGNSGVLNVANPSVTPSPNVNSSVLSYGSTPVGVQPPQMVDSDVVNHSGSGGIINYPSGSVVMPQPQIIMASQQGSLMLPQVVNTNITYTFASPETLLLNQPTVIGPGMQQFQYVSQSQQQQGNLLPPNPEVVQFNPGATAQTQQNVQISPGLMQAPSSTGHIQPSATHHPTIVPHHLSNVHMQSSSTVVASHQSSIIANQMLSDHMQQSDGMTSHLPRIVTQNLSSGQIPTSYVTISDIPSNQSCLPQQSHITHQNIHHRSSMTLGTLQNEGIVFSANLPVVSDSVNINSTDSFSNSVTLPNRSRPQASVAPHIIQPQESHWVTEKPLYETAPVRLPFSERPGGSVTRSVATVAPVTAVNITTSTSVASSRMETSTTHTENSVPRVATVRPRPTYSYRDAMQDKNVSRDRIDVNIIKPLEHISDSQLPKTAKSDSETDSEVENNNTITDNDGKENEEKTQSYKLVMRKDGRTRTGFNVLPVSGPSIPITSPEVKELRIKAKVSVGPKRKKAKNLDSDDLLILNKDPNCDVLLNEEFPNVSENAEHKQLHLPQKEQTSLFDTSGHPSSEPYIVFELTSDDGFHVESRHISEVWQKVFDAVGAARASMRANDKVSRGFHPSVGSPISGLHMLGLTHNAVQYLLEQLPGSKDCHKYSFQFHRRPQEEGEVEENLTGCARTEPFKCRSPYDIFSWLASKHRRLPERSVTQQEEIQLSTRRATSLELPMAMRYRHLRETAREAVGVFRSEIHGRGLFCKRDIDSGEMVIEYAGQVIRSSLCDNREKYYESKGIGCYMFRIDDDTVIDATMNGNAARFINHSCDPNCYSRVVDILGKKHIIIFALRRILRGEELTYDYKFPIEDDKIPCTCGTRRCRKYLN</sequence>
<feature type="domain" description="Post-SET" evidence="19">
    <location>
        <begin position="3110"/>
        <end position="3126"/>
    </location>
</feature>
<dbReference type="GO" id="GO:0140949">
    <property type="term" value="F:histone H3K9 trimethyltransferase activity"/>
    <property type="evidence" value="ECO:0007669"/>
    <property type="project" value="UniProtKB-EC"/>
</dbReference>
<dbReference type="InterPro" id="IPR001487">
    <property type="entry name" value="Bromodomain"/>
</dbReference>
<dbReference type="CDD" id="cd19170">
    <property type="entry name" value="SET_KMT2A_2B"/>
    <property type="match status" value="1"/>
</dbReference>
<evidence type="ECO:0000256" key="14">
    <source>
        <dbReference type="ARBA" id="ARBA00023163"/>
    </source>
</evidence>
<dbReference type="InterPro" id="IPR003616">
    <property type="entry name" value="Post-SET_dom"/>
</dbReference>
<keyword evidence="5" id="KW-0949">S-adenosyl-L-methionine</keyword>
<keyword evidence="8" id="KW-0863">Zinc-finger</keyword>
<dbReference type="PROSITE" id="PS50280">
    <property type="entry name" value="SET"/>
    <property type="match status" value="1"/>
</dbReference>
<feature type="compositionally biased region" description="Low complexity" evidence="17">
    <location>
        <begin position="1579"/>
        <end position="1593"/>
    </location>
</feature>
<feature type="region of interest" description="Disordered" evidence="17">
    <location>
        <begin position="383"/>
        <end position="438"/>
    </location>
</feature>
<comment type="caution">
    <text evidence="21">The sequence shown here is derived from an EMBL/GenBank/DDBJ whole genome shotgun (WGS) entry which is preliminary data.</text>
</comment>
<feature type="compositionally biased region" description="Low complexity" evidence="17">
    <location>
        <begin position="1406"/>
        <end position="1451"/>
    </location>
</feature>
<evidence type="ECO:0000313" key="22">
    <source>
        <dbReference type="Proteomes" id="UP001497623"/>
    </source>
</evidence>
<keyword evidence="7" id="KW-0677">Repeat</keyword>
<dbReference type="PROSITE" id="PS51543">
    <property type="entry name" value="FYRC"/>
    <property type="match status" value="1"/>
</dbReference>
<keyword evidence="6" id="KW-0479">Metal-binding</keyword>
<feature type="compositionally biased region" description="Polar residues" evidence="17">
    <location>
        <begin position="2618"/>
        <end position="2633"/>
    </location>
</feature>
<gene>
    <name evidence="21" type="ORF">MNOR_LOCUS30942</name>
</gene>
<comment type="subcellular location">
    <subcellularLocation>
        <location evidence="1">Nucleus</location>
    </subcellularLocation>
</comment>
<dbReference type="Gene3D" id="3.30.160.360">
    <property type="match status" value="2"/>
</dbReference>
<dbReference type="PROSITE" id="PS51542">
    <property type="entry name" value="FYRN"/>
    <property type="match status" value="1"/>
</dbReference>
<proteinExistence type="predicted"/>
<feature type="compositionally biased region" description="Basic and acidic residues" evidence="17">
    <location>
        <begin position="2701"/>
        <end position="2712"/>
    </location>
</feature>
<feature type="region of interest" description="Disordered" evidence="17">
    <location>
        <begin position="2039"/>
        <end position="2103"/>
    </location>
</feature>
<dbReference type="InterPro" id="IPR036427">
    <property type="entry name" value="Bromodomain-like_sf"/>
</dbReference>
<feature type="compositionally biased region" description="Low complexity" evidence="17">
    <location>
        <begin position="1503"/>
        <end position="1527"/>
    </location>
</feature>
<feature type="region of interest" description="Disordered" evidence="17">
    <location>
        <begin position="1184"/>
        <end position="1203"/>
    </location>
</feature>
<dbReference type="InterPro" id="IPR047219">
    <property type="entry name" value="KMT2A_2B_SET"/>
</dbReference>
<evidence type="ECO:0000256" key="4">
    <source>
        <dbReference type="ARBA" id="ARBA00022679"/>
    </source>
</evidence>
<keyword evidence="15" id="KW-0539">Nucleus</keyword>
<dbReference type="SMART" id="SM00317">
    <property type="entry name" value="SET"/>
    <property type="match status" value="1"/>
</dbReference>
<dbReference type="PROSITE" id="PS50868">
    <property type="entry name" value="POST_SET"/>
    <property type="match status" value="1"/>
</dbReference>
<evidence type="ECO:0000256" key="8">
    <source>
        <dbReference type="ARBA" id="ARBA00022771"/>
    </source>
</evidence>
<dbReference type="InterPro" id="IPR011011">
    <property type="entry name" value="Znf_FYVE_PHD"/>
</dbReference>
<keyword evidence="10" id="KW-0156">Chromatin regulator</keyword>
<feature type="compositionally biased region" description="Polar residues" evidence="17">
    <location>
        <begin position="1528"/>
        <end position="1548"/>
    </location>
</feature>
<feature type="region of interest" description="Disordered" evidence="17">
    <location>
        <begin position="2151"/>
        <end position="2206"/>
    </location>
</feature>
<keyword evidence="22" id="KW-1185">Reference proteome</keyword>
<feature type="region of interest" description="Disordered" evidence="17">
    <location>
        <begin position="2673"/>
        <end position="2712"/>
    </location>
</feature>
<feature type="compositionally biased region" description="Basic and acidic residues" evidence="17">
    <location>
        <begin position="1474"/>
        <end position="1485"/>
    </location>
</feature>
<feature type="compositionally biased region" description="Basic and acidic residues" evidence="17">
    <location>
        <begin position="1764"/>
        <end position="1774"/>
    </location>
</feature>
<evidence type="ECO:0000256" key="16">
    <source>
        <dbReference type="ARBA" id="ARBA00071661"/>
    </source>
</evidence>
<dbReference type="PANTHER" id="PTHR45838">
    <property type="entry name" value="HISTONE-LYSINE-N-METHYLTRANSFERASE 2 KMT2 FAMILY MEMBER"/>
    <property type="match status" value="1"/>
</dbReference>
<keyword evidence="11" id="KW-0805">Transcription regulation</keyword>
<dbReference type="InterPro" id="IPR001965">
    <property type="entry name" value="Znf_PHD"/>
</dbReference>
<dbReference type="SUPFAM" id="SSF47370">
    <property type="entry name" value="Bromodomain"/>
    <property type="match status" value="1"/>
</dbReference>
<dbReference type="GO" id="GO:0042800">
    <property type="term" value="F:histone H3K4 methyltransferase activity"/>
    <property type="evidence" value="ECO:0007669"/>
    <property type="project" value="TreeGrafter"/>
</dbReference>
<dbReference type="InterPro" id="IPR003889">
    <property type="entry name" value="FYrich_C"/>
</dbReference>
<evidence type="ECO:0000256" key="9">
    <source>
        <dbReference type="ARBA" id="ARBA00022833"/>
    </source>
</evidence>
<keyword evidence="9" id="KW-0862">Zinc</keyword>
<evidence type="ECO:0000256" key="6">
    <source>
        <dbReference type="ARBA" id="ARBA00022723"/>
    </source>
</evidence>
<dbReference type="CDD" id="cd15664">
    <property type="entry name" value="ePHD_KMT2A_like"/>
    <property type="match status" value="1"/>
</dbReference>
<dbReference type="InterPro" id="IPR046341">
    <property type="entry name" value="SET_dom_sf"/>
</dbReference>
<evidence type="ECO:0000256" key="1">
    <source>
        <dbReference type="ARBA" id="ARBA00004123"/>
    </source>
</evidence>
<dbReference type="InterPro" id="IPR001214">
    <property type="entry name" value="SET_dom"/>
</dbReference>
<evidence type="ECO:0000259" key="18">
    <source>
        <dbReference type="PROSITE" id="PS50280"/>
    </source>
</evidence>
<feature type="compositionally biased region" description="Basic residues" evidence="17">
    <location>
        <begin position="426"/>
        <end position="438"/>
    </location>
</feature>
<dbReference type="Gene3D" id="2.170.270.10">
    <property type="entry name" value="SET domain"/>
    <property type="match status" value="1"/>
</dbReference>
<keyword evidence="12" id="KW-0103">Bromodomain</keyword>
<evidence type="ECO:0000259" key="19">
    <source>
        <dbReference type="PROSITE" id="PS50868"/>
    </source>
</evidence>
<dbReference type="SUPFAM" id="SSF82199">
    <property type="entry name" value="SET domain"/>
    <property type="match status" value="1"/>
</dbReference>
<name>A0AAV2S0S0_MEGNR</name>
<dbReference type="SMART" id="SM00541">
    <property type="entry name" value="FYRN"/>
    <property type="match status" value="1"/>
</dbReference>
<feature type="compositionally biased region" description="Low complexity" evidence="17">
    <location>
        <begin position="1558"/>
        <end position="1568"/>
    </location>
</feature>
<feature type="compositionally biased region" description="Basic and acidic residues" evidence="17">
    <location>
        <begin position="1604"/>
        <end position="1615"/>
    </location>
</feature>
<evidence type="ECO:0000256" key="13">
    <source>
        <dbReference type="ARBA" id="ARBA00023125"/>
    </source>
</evidence>
<accession>A0AAV2S0S0</accession>
<dbReference type="Proteomes" id="UP001497623">
    <property type="component" value="Unassembled WGS sequence"/>
</dbReference>
<dbReference type="FunFam" id="3.30.40.10:FF:000002">
    <property type="entry name" value="Histone-lysine N-methyltransferase"/>
    <property type="match status" value="1"/>
</dbReference>
<evidence type="ECO:0000256" key="7">
    <source>
        <dbReference type="ARBA" id="ARBA00022737"/>
    </source>
</evidence>
<dbReference type="InterPro" id="IPR003888">
    <property type="entry name" value="FYrich_N"/>
</dbReference>
<feature type="compositionally biased region" description="Low complexity" evidence="17">
    <location>
        <begin position="1838"/>
        <end position="1849"/>
    </location>
</feature>
<feature type="compositionally biased region" description="Polar residues" evidence="17">
    <location>
        <begin position="1874"/>
        <end position="1884"/>
    </location>
</feature>
<feature type="region of interest" description="Disordered" evidence="17">
    <location>
        <begin position="1406"/>
        <end position="1690"/>
    </location>
</feature>
<dbReference type="PANTHER" id="PTHR45838:SF4">
    <property type="entry name" value="HISTONE-LYSINE N-METHYLTRANSFERASE TRITHORAX"/>
    <property type="match status" value="1"/>
</dbReference>
<keyword evidence="4" id="KW-0808">Transferase</keyword>
<dbReference type="GO" id="GO:0003677">
    <property type="term" value="F:DNA binding"/>
    <property type="evidence" value="ECO:0007669"/>
    <property type="project" value="UniProtKB-KW"/>
</dbReference>
<feature type="region of interest" description="Disordered" evidence="17">
    <location>
        <begin position="2618"/>
        <end position="2645"/>
    </location>
</feature>
<dbReference type="Pfam" id="PF05964">
    <property type="entry name" value="FYRN"/>
    <property type="match status" value="1"/>
</dbReference>
<dbReference type="SMART" id="SM00249">
    <property type="entry name" value="PHD"/>
    <property type="match status" value="1"/>
</dbReference>
<keyword evidence="14" id="KW-0804">Transcription</keyword>